<dbReference type="EMBL" id="PDUG01000006">
    <property type="protein sequence ID" value="PIC20148.1"/>
    <property type="molecule type" value="Genomic_DNA"/>
</dbReference>
<protein>
    <recommendedName>
        <fullName evidence="3">F-box associated domain-containing protein</fullName>
    </recommendedName>
</protein>
<evidence type="ECO:0000313" key="1">
    <source>
        <dbReference type="EMBL" id="PIC20148.1"/>
    </source>
</evidence>
<proteinExistence type="predicted"/>
<dbReference type="AlphaFoldDB" id="A0A2G5SYU3"/>
<dbReference type="Proteomes" id="UP000230233">
    <property type="component" value="Chromosome X"/>
</dbReference>
<evidence type="ECO:0008006" key="3">
    <source>
        <dbReference type="Google" id="ProtNLM"/>
    </source>
</evidence>
<reference evidence="2" key="1">
    <citation type="submission" date="2017-10" db="EMBL/GenBank/DDBJ databases">
        <title>Rapid genome shrinkage in a self-fertile nematode reveals novel sperm competition proteins.</title>
        <authorList>
            <person name="Yin D."/>
            <person name="Schwarz E.M."/>
            <person name="Thomas C.G."/>
            <person name="Felde R.L."/>
            <person name="Korf I.F."/>
            <person name="Cutter A.D."/>
            <person name="Schartner C.M."/>
            <person name="Ralston E.J."/>
            <person name="Meyer B.J."/>
            <person name="Haag E.S."/>
        </authorList>
    </citation>
    <scope>NUCLEOTIDE SEQUENCE [LARGE SCALE GENOMIC DNA]</scope>
    <source>
        <strain evidence="2">JU1422</strain>
    </source>
</reference>
<accession>A0A2G5SYU3</accession>
<dbReference type="PANTHER" id="PTHR21503">
    <property type="entry name" value="F-BOX-CONTAINING HYPOTHETICAL PROTEIN C.ELEGANS"/>
    <property type="match status" value="1"/>
</dbReference>
<evidence type="ECO:0000313" key="2">
    <source>
        <dbReference type="Proteomes" id="UP000230233"/>
    </source>
</evidence>
<name>A0A2G5SYU3_9PELO</name>
<keyword evidence="2" id="KW-1185">Reference proteome</keyword>
<dbReference type="PANTHER" id="PTHR21503:SF31">
    <property type="entry name" value="F-BOX DOMAIN-CONTAINING PROTEIN"/>
    <property type="match status" value="1"/>
</dbReference>
<comment type="caution">
    <text evidence="1">The sequence shown here is derived from an EMBL/GenBank/DDBJ whole genome shotgun (WGS) entry which is preliminary data.</text>
</comment>
<dbReference type="OrthoDB" id="10292382at2759"/>
<sequence>MEDVPLFLTPVTISKVGDNPVDPGSNELEKFLQRQATSSETDEKTENPLDPFQIVLSCEIMLQKSRYRIKLSTFESAKKILMEQSRLKPKSGKELIIVSFAKMENKISIISKQFPDTKWNIMVKGQKSVVSSSSYNFDSSLKWSTFTELKLKNGRVKEENSKLEEKFLQIMTFDVIAATSKLFDFVSEIYGGVDSRLRLMYDLIDNGLDEIINVFVEKSNMVQYEFFSFDEKETLLKPLLRKLTHPKELTVLSQSYPDFQYHIELRNLRLESFISYGANFMKLDEIMNIKSEKICLFEVNLNQFDLGIIINAWMLGWNPQWKALLMVIDNNYLEIESLVDGKCLPMPVSEDWGFLDRNPQFPLIKFEKDEQIGYRRRRNEDGAAITFSIRQYNVFKIILSPADATNSYTHYDEWFDTTVKKFMSDDD</sequence>
<organism evidence="1 2">
    <name type="scientific">Caenorhabditis nigoni</name>
    <dbReference type="NCBI Taxonomy" id="1611254"/>
    <lineage>
        <taxon>Eukaryota</taxon>
        <taxon>Metazoa</taxon>
        <taxon>Ecdysozoa</taxon>
        <taxon>Nematoda</taxon>
        <taxon>Chromadorea</taxon>
        <taxon>Rhabditida</taxon>
        <taxon>Rhabditina</taxon>
        <taxon>Rhabditomorpha</taxon>
        <taxon>Rhabditoidea</taxon>
        <taxon>Rhabditidae</taxon>
        <taxon>Peloderinae</taxon>
        <taxon>Caenorhabditis</taxon>
    </lineage>
</organism>
<gene>
    <name evidence="1" type="primary">Cnig_chr_X.g25442</name>
    <name evidence="1" type="ORF">B9Z55_025442</name>
</gene>